<dbReference type="SUPFAM" id="SSF52402">
    <property type="entry name" value="Adenine nucleotide alpha hydrolases-like"/>
    <property type="match status" value="1"/>
</dbReference>
<evidence type="ECO:0000313" key="2">
    <source>
        <dbReference type="EMBL" id="OQS42286.1"/>
    </source>
</evidence>
<dbReference type="InterPro" id="IPR002500">
    <property type="entry name" value="PAPS_reduct_dom"/>
</dbReference>
<dbReference type="Gene3D" id="3.40.50.620">
    <property type="entry name" value="HUPs"/>
    <property type="match status" value="2"/>
</dbReference>
<dbReference type="InterPro" id="IPR014729">
    <property type="entry name" value="Rossmann-like_a/b/a_fold"/>
</dbReference>
<comment type="caution">
    <text evidence="2">The sequence shown here is derived from an EMBL/GenBank/DDBJ whole genome shotgun (WGS) entry which is preliminary data.</text>
</comment>
<dbReference type="Proteomes" id="UP000192721">
    <property type="component" value="Unassembled WGS sequence"/>
</dbReference>
<dbReference type="PANTHER" id="PTHR43196:SF2">
    <property type="entry name" value="PHOSPHOADENOSINE PHOSPHOSULFATE REDUCTASE"/>
    <property type="match status" value="1"/>
</dbReference>
<dbReference type="InterPro" id="IPR050128">
    <property type="entry name" value="Sulfate_adenylyltrnsfr_sub2"/>
</dbReference>
<feature type="domain" description="Phosphoadenosine phosphosulphate reductase" evidence="1">
    <location>
        <begin position="192"/>
        <end position="269"/>
    </location>
</feature>
<name>A0A1W0D5M3_9NEIS</name>
<sequence>MAVIHVVSVSGGKDSTATLKLAVDRVGRENLIAIFCDTGNEDQTVYDYLAYLEELFGIRIVRLKAEFSEQIAQKRAFVAGDTRPGREYDTQPVFDSERRPVWARDGNGRLRFALKKNRGAPFCALIQKSVRVGGGRRVRWSNKAKRRALAVLHPTGNPFLDLCLWKGRFPSRKAQFCTEELKRNMAVAFQLDLIDTGHRVISWQGVRRDESRERSDAKKMERIGPAMWAFRPLVEWSAGDVFSYCADHRIKPNPLYLEGCDRVGCMPCINVSKDELRNTSQRREGHIARIAGWEIIVGQASKRGAATFLPAPGDTRTAVDRGNIWQRVEWSRTTRGGRQYDLLGDIDEPTTCASSYGLCA</sequence>
<dbReference type="EMBL" id="MUKV01000005">
    <property type="protein sequence ID" value="OQS42286.1"/>
    <property type="molecule type" value="Genomic_DNA"/>
</dbReference>
<feature type="domain" description="Phosphoadenosine phosphosulphate reductase" evidence="1">
    <location>
        <begin position="5"/>
        <end position="71"/>
    </location>
</feature>
<accession>A0A1W0D5M3</accession>
<evidence type="ECO:0000313" key="3">
    <source>
        <dbReference type="Proteomes" id="UP000192721"/>
    </source>
</evidence>
<dbReference type="AlphaFoldDB" id="A0A1W0D5M3"/>
<organism evidence="2 3">
    <name type="scientific">Chromobacterium haemolyticum</name>
    <dbReference type="NCBI Taxonomy" id="394935"/>
    <lineage>
        <taxon>Bacteria</taxon>
        <taxon>Pseudomonadati</taxon>
        <taxon>Pseudomonadota</taxon>
        <taxon>Betaproteobacteria</taxon>
        <taxon>Neisseriales</taxon>
        <taxon>Chromobacteriaceae</taxon>
        <taxon>Chromobacterium</taxon>
    </lineage>
</organism>
<gene>
    <name evidence="2" type="ORF">B0T45_05695</name>
</gene>
<protein>
    <submittedName>
        <fullName evidence="2">Phosphoadenosine phosphosulfate reductase</fullName>
    </submittedName>
</protein>
<evidence type="ECO:0000259" key="1">
    <source>
        <dbReference type="Pfam" id="PF01507"/>
    </source>
</evidence>
<proteinExistence type="predicted"/>
<reference evidence="2 3" key="1">
    <citation type="submission" date="2017-02" db="EMBL/GenBank/DDBJ databases">
        <title>Chromobacterium haemolyticum H5244.</title>
        <authorList>
            <person name="Gulvik C.A."/>
        </authorList>
    </citation>
    <scope>NUCLEOTIDE SEQUENCE [LARGE SCALE GENOMIC DNA]</scope>
    <source>
        <strain evidence="2 3">H5244</strain>
    </source>
</reference>
<dbReference type="Pfam" id="PF01507">
    <property type="entry name" value="PAPS_reduct"/>
    <property type="match status" value="2"/>
</dbReference>
<dbReference type="PANTHER" id="PTHR43196">
    <property type="entry name" value="SULFATE ADENYLYLTRANSFERASE SUBUNIT 2"/>
    <property type="match status" value="1"/>
</dbReference>
<dbReference type="GO" id="GO:0003824">
    <property type="term" value="F:catalytic activity"/>
    <property type="evidence" value="ECO:0007669"/>
    <property type="project" value="InterPro"/>
</dbReference>
<dbReference type="RefSeq" id="WP_081554867.1">
    <property type="nucleotide sequence ID" value="NZ_MUKV01000005.1"/>
</dbReference>